<dbReference type="PANTHER" id="PTHR24261">
    <property type="entry name" value="PLASMINOGEN-RELATED"/>
    <property type="match status" value="1"/>
</dbReference>
<reference evidence="6" key="2">
    <citation type="submission" date="2025-08" db="UniProtKB">
        <authorList>
            <consortium name="Ensembl"/>
        </authorList>
    </citation>
    <scope>IDENTIFICATION</scope>
</reference>
<dbReference type="SUPFAM" id="SSF57440">
    <property type="entry name" value="Kringle-like"/>
    <property type="match status" value="1"/>
</dbReference>
<dbReference type="Proteomes" id="UP000233100">
    <property type="component" value="Chromosome 4"/>
</dbReference>
<dbReference type="GO" id="GO:0005615">
    <property type="term" value="C:extracellular space"/>
    <property type="evidence" value="ECO:0007669"/>
    <property type="project" value="TreeGrafter"/>
</dbReference>
<reference evidence="6" key="3">
    <citation type="submission" date="2025-09" db="UniProtKB">
        <authorList>
            <consortium name="Ensembl"/>
        </authorList>
    </citation>
    <scope>IDENTIFICATION</scope>
</reference>
<organism evidence="6 7">
    <name type="scientific">Macaca fascicularis</name>
    <name type="common">Crab-eating macaque</name>
    <name type="synonym">Cynomolgus monkey</name>
    <dbReference type="NCBI Taxonomy" id="9541"/>
    <lineage>
        <taxon>Eukaryota</taxon>
        <taxon>Metazoa</taxon>
        <taxon>Chordata</taxon>
        <taxon>Craniata</taxon>
        <taxon>Vertebrata</taxon>
        <taxon>Euteleostomi</taxon>
        <taxon>Mammalia</taxon>
        <taxon>Eutheria</taxon>
        <taxon>Euarchontoglires</taxon>
        <taxon>Primates</taxon>
        <taxon>Haplorrhini</taxon>
        <taxon>Catarrhini</taxon>
        <taxon>Cercopithecidae</taxon>
        <taxon>Cercopithecinae</taxon>
        <taxon>Macaca</taxon>
    </lineage>
</organism>
<evidence type="ECO:0000313" key="7">
    <source>
        <dbReference type="Proteomes" id="UP000233100"/>
    </source>
</evidence>
<keyword evidence="7" id="KW-1185">Reference proteome</keyword>
<dbReference type="GO" id="GO:0006508">
    <property type="term" value="P:proteolysis"/>
    <property type="evidence" value="ECO:0007669"/>
    <property type="project" value="TreeGrafter"/>
</dbReference>
<keyword evidence="2 3" id="KW-1015">Disulfide bond</keyword>
<proteinExistence type="predicted"/>
<dbReference type="InterPro" id="IPR013806">
    <property type="entry name" value="Kringle-like"/>
</dbReference>
<dbReference type="InterPro" id="IPR050759">
    <property type="entry name" value="Serine_protease_kringle"/>
</dbReference>
<dbReference type="GeneTree" id="ENSGT00940000155208"/>
<keyword evidence="1 3" id="KW-0420">Kringle</keyword>
<feature type="disulfide bond" evidence="3">
    <location>
        <begin position="64"/>
        <end position="103"/>
    </location>
</feature>
<dbReference type="PROSITE" id="PS00021">
    <property type="entry name" value="KRINGLE_1"/>
    <property type="match status" value="1"/>
</dbReference>
<dbReference type="Pfam" id="PF00051">
    <property type="entry name" value="Kringle"/>
    <property type="match status" value="1"/>
</dbReference>
<dbReference type="Gene3D" id="2.40.20.10">
    <property type="entry name" value="Plasminogen Kringle 4"/>
    <property type="match status" value="1"/>
</dbReference>
<keyword evidence="4" id="KW-0732">Signal</keyword>
<dbReference type="SMART" id="SM00130">
    <property type="entry name" value="KR"/>
    <property type="match status" value="1"/>
</dbReference>
<reference evidence="6 7" key="1">
    <citation type="submission" date="2013-03" db="EMBL/GenBank/DDBJ databases">
        <authorList>
            <person name="Warren W."/>
            <person name="Wilson R.K."/>
        </authorList>
    </citation>
    <scope>NUCLEOTIDE SEQUENCE</scope>
</reference>
<dbReference type="PROSITE" id="PS50070">
    <property type="entry name" value="KRINGLE_2"/>
    <property type="match status" value="1"/>
</dbReference>
<evidence type="ECO:0000256" key="4">
    <source>
        <dbReference type="SAM" id="SignalP"/>
    </source>
</evidence>
<dbReference type="InterPro" id="IPR000001">
    <property type="entry name" value="Kringle"/>
</dbReference>
<evidence type="ECO:0000256" key="1">
    <source>
        <dbReference type="ARBA" id="ARBA00022572"/>
    </source>
</evidence>
<dbReference type="AlphaFoldDB" id="A0A7N9CKY8"/>
<dbReference type="PRINTS" id="PR00018">
    <property type="entry name" value="KRINGLE"/>
</dbReference>
<feature type="disulfide bond" evidence="3">
    <location>
        <begin position="92"/>
        <end position="115"/>
    </location>
</feature>
<dbReference type="GO" id="GO:0004175">
    <property type="term" value="F:endopeptidase activity"/>
    <property type="evidence" value="ECO:0007669"/>
    <property type="project" value="TreeGrafter"/>
</dbReference>
<protein>
    <recommendedName>
        <fullName evidence="5">Kringle domain-containing protein</fullName>
    </recommendedName>
</protein>
<dbReference type="PANTHER" id="PTHR24261:SF2">
    <property type="entry name" value="LIPOPROTEIN(A)"/>
    <property type="match status" value="1"/>
</dbReference>
<accession>A0A7N9CKY8</accession>
<sequence>MGWGHTFWALLASPIMEHKEVVLLLLLFLKSALPEQSHVVQDCYHGDGQSYQGTSSTTVTGRTCQAWSSMEPHQHNRTTENYPNAGLIRNYCRNPDPVAAPYCYTMDPNVRWEYCNLTQCSDSEGTAVAPPNVTLVPSLEAPSEQ</sequence>
<dbReference type="GO" id="GO:0005102">
    <property type="term" value="F:signaling receptor binding"/>
    <property type="evidence" value="ECO:0007669"/>
    <property type="project" value="TreeGrafter"/>
</dbReference>
<evidence type="ECO:0000256" key="3">
    <source>
        <dbReference type="PROSITE-ProRule" id="PRU00121"/>
    </source>
</evidence>
<dbReference type="InterPro" id="IPR038178">
    <property type="entry name" value="Kringle_sf"/>
</dbReference>
<evidence type="ECO:0000259" key="5">
    <source>
        <dbReference type="PROSITE" id="PS50070"/>
    </source>
</evidence>
<evidence type="ECO:0000256" key="2">
    <source>
        <dbReference type="ARBA" id="ARBA00023157"/>
    </source>
</evidence>
<dbReference type="CDD" id="cd00108">
    <property type="entry name" value="KR"/>
    <property type="match status" value="1"/>
</dbReference>
<evidence type="ECO:0000313" key="6">
    <source>
        <dbReference type="Ensembl" id="ENSMFAP00000050261.1"/>
    </source>
</evidence>
<feature type="signal peptide" evidence="4">
    <location>
        <begin position="1"/>
        <end position="34"/>
    </location>
</feature>
<feature type="domain" description="Kringle" evidence="5">
    <location>
        <begin position="42"/>
        <end position="120"/>
    </location>
</feature>
<feature type="chain" id="PRO_5046765296" description="Kringle domain-containing protein" evidence="4">
    <location>
        <begin position="35"/>
        <end position="145"/>
    </location>
</feature>
<feature type="disulfide bond" evidence="3">
    <location>
        <begin position="43"/>
        <end position="120"/>
    </location>
</feature>
<dbReference type="InterPro" id="IPR018056">
    <property type="entry name" value="Kringle_CS"/>
</dbReference>
<name>A0A7N9CKY8_MACFA</name>
<dbReference type="Ensembl" id="ENSMFAT00000081265.1">
    <property type="protein sequence ID" value="ENSMFAP00000050261.1"/>
    <property type="gene ID" value="ENSMFAG00000051812.1"/>
</dbReference>